<proteinExistence type="predicted"/>
<accession>A0ABW7MV52</accession>
<comment type="caution">
    <text evidence="1">The sequence shown here is derived from an EMBL/GenBank/DDBJ whole genome shotgun (WGS) entry which is preliminary data.</text>
</comment>
<reference evidence="1 2" key="1">
    <citation type="submission" date="2024-02" db="EMBL/GenBank/DDBJ databases">
        <title>A Gaetbulibacter species isolated from tidal flats and genomic insights of their niches.</title>
        <authorList>
            <person name="Ye Y."/>
        </authorList>
    </citation>
    <scope>NUCLEOTIDE SEQUENCE [LARGE SCALE GENOMIC DNA]</scope>
    <source>
        <strain evidence="1 2">KYW382</strain>
    </source>
</reference>
<keyword evidence="2" id="KW-1185">Reference proteome</keyword>
<protein>
    <submittedName>
        <fullName evidence="1">DUF1800 family protein</fullName>
    </submittedName>
</protein>
<evidence type="ECO:0000313" key="2">
    <source>
        <dbReference type="Proteomes" id="UP001610100"/>
    </source>
</evidence>
<dbReference type="Pfam" id="PF08811">
    <property type="entry name" value="DUF1800"/>
    <property type="match status" value="1"/>
</dbReference>
<dbReference type="Proteomes" id="UP001610100">
    <property type="component" value="Unassembled WGS sequence"/>
</dbReference>
<dbReference type="InterPro" id="IPR014917">
    <property type="entry name" value="DUF1800"/>
</dbReference>
<dbReference type="RefSeq" id="WP_344739186.1">
    <property type="nucleotide sequence ID" value="NZ_BAABAY010000001.1"/>
</dbReference>
<gene>
    <name evidence="1" type="ORF">V8G58_02145</name>
</gene>
<name>A0ABW7MV52_9FLAO</name>
<organism evidence="1 2">
    <name type="scientific">Gaetbulibacter aestuarii</name>
    <dbReference type="NCBI Taxonomy" id="1502358"/>
    <lineage>
        <taxon>Bacteria</taxon>
        <taxon>Pseudomonadati</taxon>
        <taxon>Bacteroidota</taxon>
        <taxon>Flavobacteriia</taxon>
        <taxon>Flavobacteriales</taxon>
        <taxon>Flavobacteriaceae</taxon>
        <taxon>Gaetbulibacter</taxon>
    </lineage>
</organism>
<sequence>MPSILPLSTTLDFRKAKHLLRRATWVYNIDEINALVGKTASEAVDLLLSYTDQTLRAPFNPKAGHNAEGYFLDDPVRTEKGDNDRGYITGWWLYNATRFPSLKYKMSFFLHTSFSMEKRVGGSRPIRYYDHLRLLDYYALGNIKIFATKMTLDPAMLDYLSNDQNDAGSPNENYAREFMELFTIMKGPQIGPENYTNYTESDVQEAARLLTGYGIDGGRTTFDPDTGIRCGKRLTNKHDFGNKTFSAAFNNQTILGADRQGKSYQELEAEMKRELDDFVDMIFSQRETARAYARKLYRFFVKSHWNDDVERDIIEPLADEFIDNDFEVVPALKKLLSSAHFYDADNDDATDEIIGCMIKSPLQLILEIMSVFKCDVPNAVPPEPAGDNYTEEELQECLNWTYGFAFKFLYRSVFQSIGFDLFDPDSVAGYPAYYQQPDYDRLWFDSSTIIARYKLVSAFLTGDDNIGDGRSASFIPRLDPVSYVEDNCANPSDPNSLIVELSDLLYPESIDTDRVNYFKSYLVDEGFQDYYWTSAWTAYKVDPSEDSVVRNRLNALVTAMVNAPEFQTM</sequence>
<evidence type="ECO:0000313" key="1">
    <source>
        <dbReference type="EMBL" id="MFH6770719.1"/>
    </source>
</evidence>
<dbReference type="EMBL" id="JBAWKB010000001">
    <property type="protein sequence ID" value="MFH6770719.1"/>
    <property type="molecule type" value="Genomic_DNA"/>
</dbReference>